<dbReference type="Gene3D" id="3.40.710.10">
    <property type="entry name" value="DD-peptidase/beta-lactamase superfamily"/>
    <property type="match status" value="1"/>
</dbReference>
<evidence type="ECO:0000256" key="4">
    <source>
        <dbReference type="ARBA" id="ARBA00022729"/>
    </source>
</evidence>
<feature type="domain" description="Penicillin-binding protein transpeptidase" evidence="8">
    <location>
        <begin position="59"/>
        <end position="259"/>
    </location>
</feature>
<evidence type="ECO:0000313" key="10">
    <source>
        <dbReference type="Proteomes" id="UP001352263"/>
    </source>
</evidence>
<dbReference type="Pfam" id="PF00905">
    <property type="entry name" value="Transpeptidase"/>
    <property type="match status" value="1"/>
</dbReference>
<reference evidence="9 10" key="1">
    <citation type="submission" date="2023-10" db="EMBL/GenBank/DDBJ databases">
        <title>Noviherbaspirillum sp. CPCC 100848 genome assembly.</title>
        <authorList>
            <person name="Li X.Y."/>
            <person name="Fang X.M."/>
        </authorList>
    </citation>
    <scope>NUCLEOTIDE SEQUENCE [LARGE SCALE GENOMIC DNA]</scope>
    <source>
        <strain evidence="9 10">CPCC 100848</strain>
    </source>
</reference>
<protein>
    <recommendedName>
        <fullName evidence="3">beta-lactamase</fullName>
        <ecNumber evidence="3">3.5.2.6</ecNumber>
    </recommendedName>
</protein>
<dbReference type="PANTHER" id="PTHR30627:SF6">
    <property type="entry name" value="BETA-LACTAMASE YBXI-RELATED"/>
    <property type="match status" value="1"/>
</dbReference>
<dbReference type="InterPro" id="IPR012338">
    <property type="entry name" value="Beta-lactam/transpept-like"/>
</dbReference>
<dbReference type="PANTHER" id="PTHR30627">
    <property type="entry name" value="PEPTIDOGLYCAN D,D-TRANSPEPTIDASE"/>
    <property type="match status" value="1"/>
</dbReference>
<comment type="catalytic activity">
    <reaction evidence="1">
        <text>a beta-lactam + H2O = a substituted beta-amino acid</text>
        <dbReference type="Rhea" id="RHEA:20401"/>
        <dbReference type="ChEBI" id="CHEBI:15377"/>
        <dbReference type="ChEBI" id="CHEBI:35627"/>
        <dbReference type="ChEBI" id="CHEBI:140347"/>
        <dbReference type="EC" id="3.5.2.6"/>
    </reaction>
</comment>
<dbReference type="EC" id="3.5.2.6" evidence="3"/>
<comment type="caution">
    <text evidence="9">The sequence shown here is derived from an EMBL/GenBank/DDBJ whole genome shotgun (WGS) entry which is preliminary data.</text>
</comment>
<evidence type="ECO:0000256" key="5">
    <source>
        <dbReference type="ARBA" id="ARBA00022801"/>
    </source>
</evidence>
<dbReference type="EMBL" id="JAWIIV010000009">
    <property type="protein sequence ID" value="MEC4720019.1"/>
    <property type="molecule type" value="Genomic_DNA"/>
</dbReference>
<evidence type="ECO:0000256" key="1">
    <source>
        <dbReference type="ARBA" id="ARBA00001526"/>
    </source>
</evidence>
<sequence length="264" mass="29831">MFKLIFRTLAAAMFFAGASVFATETVERAELANHFSAAGVSGTFALYDIAADRISVHDRKRANQRFAPQSTFKIFNAMIGMDTGAVQDELEVLPYGGKPQLIKEWERDMNLRDGIRISNVPVYQELARRIGARRMQHYIDLVGYGNRKLGTVIDRFWLDGPLEISAIEQARLMARLAQRQLPFSERSMLTMRSMIQQEGTQGYTMFAKTGWGFHSATAQIGWLVGWIEKEGKPYAFALNIDILDNADAAKRHALVRDCLKTLLF</sequence>
<name>A0ABU6J8Q5_9BURK</name>
<feature type="signal peptide" evidence="7">
    <location>
        <begin position="1"/>
        <end position="22"/>
    </location>
</feature>
<keyword evidence="4 7" id="KW-0732">Signal</keyword>
<organism evidence="9 10">
    <name type="scientific">Noviherbaspirillum album</name>
    <dbReference type="NCBI Taxonomy" id="3080276"/>
    <lineage>
        <taxon>Bacteria</taxon>
        <taxon>Pseudomonadati</taxon>
        <taxon>Pseudomonadota</taxon>
        <taxon>Betaproteobacteria</taxon>
        <taxon>Burkholderiales</taxon>
        <taxon>Oxalobacteraceae</taxon>
        <taxon>Noviherbaspirillum</taxon>
    </lineage>
</organism>
<dbReference type="InterPro" id="IPR050515">
    <property type="entry name" value="Beta-lactam/transpept"/>
</dbReference>
<feature type="chain" id="PRO_5046197561" description="beta-lactamase" evidence="7">
    <location>
        <begin position="23"/>
        <end position="264"/>
    </location>
</feature>
<evidence type="ECO:0000256" key="3">
    <source>
        <dbReference type="ARBA" id="ARBA00012865"/>
    </source>
</evidence>
<dbReference type="NCBIfam" id="NF012161">
    <property type="entry name" value="bla_class_D_main"/>
    <property type="match status" value="1"/>
</dbReference>
<proteinExistence type="inferred from homology"/>
<evidence type="ECO:0000259" key="8">
    <source>
        <dbReference type="Pfam" id="PF00905"/>
    </source>
</evidence>
<comment type="similarity">
    <text evidence="2">Belongs to the class-D beta-lactamase family.</text>
</comment>
<dbReference type="Proteomes" id="UP001352263">
    <property type="component" value="Unassembled WGS sequence"/>
</dbReference>
<dbReference type="RefSeq" id="WP_326506734.1">
    <property type="nucleotide sequence ID" value="NZ_JAWIIV010000009.1"/>
</dbReference>
<evidence type="ECO:0000256" key="7">
    <source>
        <dbReference type="SAM" id="SignalP"/>
    </source>
</evidence>
<evidence type="ECO:0000256" key="6">
    <source>
        <dbReference type="ARBA" id="ARBA00023251"/>
    </source>
</evidence>
<keyword evidence="10" id="KW-1185">Reference proteome</keyword>
<evidence type="ECO:0000256" key="2">
    <source>
        <dbReference type="ARBA" id="ARBA00007898"/>
    </source>
</evidence>
<evidence type="ECO:0000313" key="9">
    <source>
        <dbReference type="EMBL" id="MEC4720019.1"/>
    </source>
</evidence>
<keyword evidence="6" id="KW-0046">Antibiotic resistance</keyword>
<accession>A0ABU6J8Q5</accession>
<keyword evidence="5 9" id="KW-0378">Hydrolase</keyword>
<dbReference type="SUPFAM" id="SSF56601">
    <property type="entry name" value="beta-lactamase/transpeptidase-like"/>
    <property type="match status" value="1"/>
</dbReference>
<dbReference type="GO" id="GO:0008800">
    <property type="term" value="F:beta-lactamase activity"/>
    <property type="evidence" value="ECO:0007669"/>
    <property type="project" value="UniProtKB-EC"/>
</dbReference>
<gene>
    <name evidence="9" type="primary">blaOXA</name>
    <name evidence="9" type="ORF">RY831_12725</name>
</gene>
<dbReference type="InterPro" id="IPR001460">
    <property type="entry name" value="PCN-bd_Tpept"/>
</dbReference>